<dbReference type="GeneID" id="19334519"/>
<gene>
    <name evidence="1" type="ORF">MYCFIDRAFT_180938</name>
</gene>
<dbReference type="AlphaFoldDB" id="N1Q767"/>
<dbReference type="OrthoDB" id="5391991at2759"/>
<proteinExistence type="predicted"/>
<dbReference type="RefSeq" id="XP_007920845.1">
    <property type="nucleotide sequence ID" value="XM_007922654.1"/>
</dbReference>
<dbReference type="VEuPathDB" id="FungiDB:MYCFIDRAFT_180938"/>
<accession>N1Q767</accession>
<protein>
    <submittedName>
        <fullName evidence="1">Uncharacterized protein</fullName>
    </submittedName>
</protein>
<evidence type="ECO:0000313" key="2">
    <source>
        <dbReference type="Proteomes" id="UP000016932"/>
    </source>
</evidence>
<organism evidence="1 2">
    <name type="scientific">Pseudocercospora fijiensis (strain CIRAD86)</name>
    <name type="common">Black leaf streak disease fungus</name>
    <name type="synonym">Mycosphaerella fijiensis</name>
    <dbReference type="NCBI Taxonomy" id="383855"/>
    <lineage>
        <taxon>Eukaryota</taxon>
        <taxon>Fungi</taxon>
        <taxon>Dikarya</taxon>
        <taxon>Ascomycota</taxon>
        <taxon>Pezizomycotina</taxon>
        <taxon>Dothideomycetes</taxon>
        <taxon>Dothideomycetidae</taxon>
        <taxon>Mycosphaerellales</taxon>
        <taxon>Mycosphaerellaceae</taxon>
        <taxon>Pseudocercospora</taxon>
    </lineage>
</organism>
<reference evidence="1 2" key="1">
    <citation type="journal article" date="2012" name="PLoS Pathog.">
        <title>Diverse lifestyles and strategies of plant pathogenesis encoded in the genomes of eighteen Dothideomycetes fungi.</title>
        <authorList>
            <person name="Ohm R.A."/>
            <person name="Feau N."/>
            <person name="Henrissat B."/>
            <person name="Schoch C.L."/>
            <person name="Horwitz B.A."/>
            <person name="Barry K.W."/>
            <person name="Condon B.J."/>
            <person name="Copeland A.C."/>
            <person name="Dhillon B."/>
            <person name="Glaser F."/>
            <person name="Hesse C.N."/>
            <person name="Kosti I."/>
            <person name="LaButti K."/>
            <person name="Lindquist E.A."/>
            <person name="Lucas S."/>
            <person name="Salamov A.A."/>
            <person name="Bradshaw R.E."/>
            <person name="Ciuffetti L."/>
            <person name="Hamelin R.C."/>
            <person name="Kema G.H.J."/>
            <person name="Lawrence C."/>
            <person name="Scott J.A."/>
            <person name="Spatafora J.W."/>
            <person name="Turgeon B.G."/>
            <person name="de Wit P.J.G.M."/>
            <person name="Zhong S."/>
            <person name="Goodwin S.B."/>
            <person name="Grigoriev I.V."/>
        </authorList>
    </citation>
    <scope>NUCLEOTIDE SEQUENCE [LARGE SCALE GENOMIC DNA]</scope>
    <source>
        <strain evidence="1 2">CIRAD86</strain>
    </source>
</reference>
<keyword evidence="2" id="KW-1185">Reference proteome</keyword>
<sequence>MNNINDIYHNDEHKHTPHWPLAAHNILRLHFSLKSLSPAWTKVANEWLFNTVHIYQPQQDNSG</sequence>
<name>N1Q767_PSEFD</name>
<dbReference type="KEGG" id="pfj:MYCFIDRAFT_180938"/>
<evidence type="ECO:0000313" key="1">
    <source>
        <dbReference type="EMBL" id="EME87386.1"/>
    </source>
</evidence>
<dbReference type="HOGENOM" id="CLU_2886805_0_0_1"/>
<dbReference type="EMBL" id="KB446555">
    <property type="protein sequence ID" value="EME87386.1"/>
    <property type="molecule type" value="Genomic_DNA"/>
</dbReference>
<dbReference type="Proteomes" id="UP000016932">
    <property type="component" value="Unassembled WGS sequence"/>
</dbReference>